<evidence type="ECO:0000313" key="3">
    <source>
        <dbReference type="Proteomes" id="UP001159364"/>
    </source>
</evidence>
<dbReference type="Proteomes" id="UP001159364">
    <property type="component" value="Linkage Group LG04"/>
</dbReference>
<dbReference type="AlphaFoldDB" id="A0AAV8TNI4"/>
<protein>
    <recommendedName>
        <fullName evidence="1">Maintenance of Photosystem II under High light 2 C-terminal domain-containing protein</fullName>
    </recommendedName>
</protein>
<keyword evidence="3" id="KW-1185">Reference proteome</keyword>
<name>A0AAV8TNI4_9ROSI</name>
<feature type="domain" description="Maintenance of Photosystem II under High light 2 C-terminal" evidence="1">
    <location>
        <begin position="125"/>
        <end position="230"/>
    </location>
</feature>
<sequence>MATPFVSTANSLLSTNLSSSTPSSLSSAATKVSLYTPKLNARRPLAMCKAVCESASPSLVATRRKFSLCFITTIAFPLVRDGDSRAKAVLEAEDDIELLEKVKKDRKKRIEKQGVISSSQKERGYLQDLVYKLSKVGQAIENNDLSAAGSVLGASTETDWVQKANLAFTKLTSSAEEKTEVDNFNSSLASLISSVTRNDIESSKTAFVLSATAFEKWTTLTGLVAELKGL</sequence>
<dbReference type="GO" id="GO:0010206">
    <property type="term" value="P:photosystem II repair"/>
    <property type="evidence" value="ECO:0007669"/>
    <property type="project" value="InterPro"/>
</dbReference>
<dbReference type="PANTHER" id="PTHR35742">
    <property type="entry name" value="THYLAKOID LUMENAL 16.5 KDA PROTEIN, CHLOROPLASTIC"/>
    <property type="match status" value="1"/>
</dbReference>
<organism evidence="2 3">
    <name type="scientific">Erythroxylum novogranatense</name>
    <dbReference type="NCBI Taxonomy" id="1862640"/>
    <lineage>
        <taxon>Eukaryota</taxon>
        <taxon>Viridiplantae</taxon>
        <taxon>Streptophyta</taxon>
        <taxon>Embryophyta</taxon>
        <taxon>Tracheophyta</taxon>
        <taxon>Spermatophyta</taxon>
        <taxon>Magnoliopsida</taxon>
        <taxon>eudicotyledons</taxon>
        <taxon>Gunneridae</taxon>
        <taxon>Pentapetalae</taxon>
        <taxon>rosids</taxon>
        <taxon>fabids</taxon>
        <taxon>Malpighiales</taxon>
        <taxon>Erythroxylaceae</taxon>
        <taxon>Erythroxylum</taxon>
    </lineage>
</organism>
<evidence type="ECO:0000259" key="1">
    <source>
        <dbReference type="Pfam" id="PF20675"/>
    </source>
</evidence>
<dbReference type="InterPro" id="IPR049072">
    <property type="entry name" value="MPH2_C"/>
</dbReference>
<evidence type="ECO:0000313" key="2">
    <source>
        <dbReference type="EMBL" id="KAJ8767795.1"/>
    </source>
</evidence>
<gene>
    <name evidence="2" type="ORF">K2173_020735</name>
</gene>
<dbReference type="Pfam" id="PF20675">
    <property type="entry name" value="MPH2"/>
    <property type="match status" value="1"/>
</dbReference>
<proteinExistence type="predicted"/>
<dbReference type="PANTHER" id="PTHR35742:SF1">
    <property type="entry name" value="THYLAKOID LUMENAL 16.5 KDA PROTEIN, CHLOROPLASTIC"/>
    <property type="match status" value="1"/>
</dbReference>
<dbReference type="EMBL" id="JAIWQS010000004">
    <property type="protein sequence ID" value="KAJ8767795.1"/>
    <property type="molecule type" value="Genomic_DNA"/>
</dbReference>
<accession>A0AAV8TNI4</accession>
<reference evidence="2 3" key="1">
    <citation type="submission" date="2021-09" db="EMBL/GenBank/DDBJ databases">
        <title>Genomic insights and catalytic innovation underlie evolution of tropane alkaloids biosynthesis.</title>
        <authorList>
            <person name="Wang Y.-J."/>
            <person name="Tian T."/>
            <person name="Huang J.-P."/>
            <person name="Huang S.-X."/>
        </authorList>
    </citation>
    <scope>NUCLEOTIDE SEQUENCE [LARGE SCALE GENOMIC DNA]</scope>
    <source>
        <strain evidence="2">KIB-2018</strain>
        <tissue evidence="2">Leaf</tissue>
    </source>
</reference>
<comment type="caution">
    <text evidence="2">The sequence shown here is derived from an EMBL/GenBank/DDBJ whole genome shotgun (WGS) entry which is preliminary data.</text>
</comment>
<dbReference type="InterPro" id="IPR038862">
    <property type="entry name" value="MPH2"/>
</dbReference>